<evidence type="ECO:0000313" key="2">
    <source>
        <dbReference type="EMBL" id="KAG5452789.1"/>
    </source>
</evidence>
<protein>
    <submittedName>
        <fullName evidence="2">Uncharacterized protein</fullName>
    </submittedName>
</protein>
<evidence type="ECO:0000313" key="3">
    <source>
        <dbReference type="Proteomes" id="UP000286415"/>
    </source>
</evidence>
<gene>
    <name evidence="2" type="ORF">CSKR_202303</name>
</gene>
<reference evidence="2 3" key="2">
    <citation type="journal article" date="2021" name="Genomics">
        <title>High-quality reference genome for Clonorchis sinensis.</title>
        <authorList>
            <person name="Young N.D."/>
            <person name="Stroehlein A.J."/>
            <person name="Kinkar L."/>
            <person name="Wang T."/>
            <person name="Sohn W.M."/>
            <person name="Chang B.C.H."/>
            <person name="Kaur P."/>
            <person name="Weisz D."/>
            <person name="Dudchenko O."/>
            <person name="Aiden E.L."/>
            <person name="Korhonen P.K."/>
            <person name="Gasser R.B."/>
        </authorList>
    </citation>
    <scope>NUCLEOTIDE SEQUENCE [LARGE SCALE GENOMIC DNA]</scope>
    <source>
        <strain evidence="2">Cs-k2</strain>
    </source>
</reference>
<evidence type="ECO:0000256" key="1">
    <source>
        <dbReference type="SAM" id="MobiDB-lite"/>
    </source>
</evidence>
<dbReference type="Proteomes" id="UP000286415">
    <property type="component" value="Unassembled WGS sequence"/>
</dbReference>
<feature type="region of interest" description="Disordered" evidence="1">
    <location>
        <begin position="32"/>
        <end position="55"/>
    </location>
</feature>
<proteinExistence type="predicted"/>
<organism evidence="2 3">
    <name type="scientific">Clonorchis sinensis</name>
    <name type="common">Chinese liver fluke</name>
    <dbReference type="NCBI Taxonomy" id="79923"/>
    <lineage>
        <taxon>Eukaryota</taxon>
        <taxon>Metazoa</taxon>
        <taxon>Spiralia</taxon>
        <taxon>Lophotrochozoa</taxon>
        <taxon>Platyhelminthes</taxon>
        <taxon>Trematoda</taxon>
        <taxon>Digenea</taxon>
        <taxon>Opisthorchiida</taxon>
        <taxon>Opisthorchiata</taxon>
        <taxon>Opisthorchiidae</taxon>
        <taxon>Clonorchis</taxon>
    </lineage>
</organism>
<accession>A0A8T1MUT7</accession>
<dbReference type="AlphaFoldDB" id="A0A8T1MUT7"/>
<dbReference type="EMBL" id="NIRI02000013">
    <property type="protein sequence ID" value="KAG5452789.1"/>
    <property type="molecule type" value="Genomic_DNA"/>
</dbReference>
<keyword evidence="3" id="KW-1185">Reference proteome</keyword>
<reference evidence="2 3" key="1">
    <citation type="journal article" date="2018" name="Biotechnol. Adv.">
        <title>Improved genomic resources and new bioinformatic workflow for the carcinogenic parasite Clonorchis sinensis: Biotechnological implications.</title>
        <authorList>
            <person name="Wang D."/>
            <person name="Korhonen P.K."/>
            <person name="Gasser R.B."/>
            <person name="Young N.D."/>
        </authorList>
    </citation>
    <scope>NUCLEOTIDE SEQUENCE [LARGE SCALE GENOMIC DNA]</scope>
    <source>
        <strain evidence="2">Cs-k2</strain>
    </source>
</reference>
<name>A0A8T1MUT7_CLOSI</name>
<sequence length="140" mass="16246">MIKHEEEPSKATNANDHPTVLFYAIFRHQSSSSRESKQNVHHNLLPNGTRRKENRTQRAKLASRCGSFIHYSFIHLSKPNKIVFLVSLSSPCSSDFSQTCPDLLQVRISRRTEMIVEILWKSFQWQPSVGLLHLMPLRYV</sequence>
<comment type="caution">
    <text evidence="2">The sequence shown here is derived from an EMBL/GenBank/DDBJ whole genome shotgun (WGS) entry which is preliminary data.</text>
</comment>